<dbReference type="PROSITE" id="PS00211">
    <property type="entry name" value="ABC_TRANSPORTER_1"/>
    <property type="match status" value="1"/>
</dbReference>
<dbReference type="RefSeq" id="WP_015850130.1">
    <property type="nucleotide sequence ID" value="NZ_LGFD01000003.1"/>
</dbReference>
<evidence type="ECO:0000256" key="3">
    <source>
        <dbReference type="ARBA" id="ARBA00022741"/>
    </source>
</evidence>
<protein>
    <submittedName>
        <fullName evidence="6">ABC-type iron(III)-siderophore transport system, ATPase component</fullName>
    </submittedName>
</protein>
<reference evidence="7" key="1">
    <citation type="journal article" date="2015" name="MBio">
        <title>Genome-Resolved Metagenomic Analysis Reveals Roles for Candidate Phyla and Other Microbial Community Members in Biogeochemical Transformations in Oil Reservoirs.</title>
        <authorList>
            <person name="Hu P."/>
            <person name="Tom L."/>
            <person name="Singh A."/>
            <person name="Thomas B.C."/>
            <person name="Baker B.J."/>
            <person name="Piceno Y.M."/>
            <person name="Andersen G.L."/>
            <person name="Banfield J.F."/>
        </authorList>
    </citation>
    <scope>NUCLEOTIDE SEQUENCE [LARGE SCALE GENOMIC DNA]</scope>
</reference>
<dbReference type="InterPro" id="IPR050153">
    <property type="entry name" value="Metal_Ion_Import_ABC"/>
</dbReference>
<dbReference type="PANTHER" id="PTHR42734">
    <property type="entry name" value="METAL TRANSPORT SYSTEM ATP-BINDING PROTEIN TM_0124-RELATED"/>
    <property type="match status" value="1"/>
</dbReference>
<dbReference type="GO" id="GO:0005524">
    <property type="term" value="F:ATP binding"/>
    <property type="evidence" value="ECO:0007669"/>
    <property type="project" value="UniProtKB-KW"/>
</dbReference>
<dbReference type="Proteomes" id="UP000053911">
    <property type="component" value="Unassembled WGS sequence"/>
</dbReference>
<dbReference type="OMA" id="MNCQVTQ"/>
<accession>A0A101ENA0</accession>
<keyword evidence="2" id="KW-0813">Transport</keyword>
<comment type="caution">
    <text evidence="6">The sequence shown here is derived from an EMBL/GenBank/DDBJ whole genome shotgun (WGS) entry which is preliminary data.</text>
</comment>
<dbReference type="GeneID" id="8096877"/>
<sequence>MKVLRVKNLNFSYNGSKILHDISLEVEQGELVAILGPNGAGKSTLMKCIAGIFRCKEVEIFGEPLHRCSREELAKIIGYVPQSIIPGFMRVFDTVLLGRRPYIGLTPSREDIEIVKQTLKRLKIDHLALKPLNKLSGGEIQKVNIARALAQEPEILLMDEPTNNLDLKSQMEVMKIARKFAESGKTSIIIMHDVNLALRFADRFVFMKSGKIIKDGGKDVLTPKLFEEVYGVRGVIAEVEGTPIVIPALES</sequence>
<dbReference type="PATRIC" id="fig|172049.5.peg.686"/>
<feature type="domain" description="ABC transporter" evidence="5">
    <location>
        <begin position="4"/>
        <end position="234"/>
    </location>
</feature>
<dbReference type="InterPro" id="IPR003593">
    <property type="entry name" value="AAA+_ATPase"/>
</dbReference>
<dbReference type="GO" id="GO:0016887">
    <property type="term" value="F:ATP hydrolysis activity"/>
    <property type="evidence" value="ECO:0007669"/>
    <property type="project" value="InterPro"/>
</dbReference>
<evidence type="ECO:0000313" key="7">
    <source>
        <dbReference type="Proteomes" id="UP000053911"/>
    </source>
</evidence>
<evidence type="ECO:0000259" key="5">
    <source>
        <dbReference type="PROSITE" id="PS50893"/>
    </source>
</evidence>
<evidence type="ECO:0000256" key="4">
    <source>
        <dbReference type="ARBA" id="ARBA00022840"/>
    </source>
</evidence>
<dbReference type="SMART" id="SM00382">
    <property type="entry name" value="AAA"/>
    <property type="match status" value="1"/>
</dbReference>
<name>A0A101ENA0_9EURY</name>
<evidence type="ECO:0000256" key="1">
    <source>
        <dbReference type="ARBA" id="ARBA00005417"/>
    </source>
</evidence>
<dbReference type="EMBL" id="LGFD01000003">
    <property type="protein sequence ID" value="KUK18492.1"/>
    <property type="molecule type" value="Genomic_DNA"/>
</dbReference>
<proteinExistence type="inferred from homology"/>
<dbReference type="InterPro" id="IPR017871">
    <property type="entry name" value="ABC_transporter-like_CS"/>
</dbReference>
<evidence type="ECO:0000256" key="2">
    <source>
        <dbReference type="ARBA" id="ARBA00022448"/>
    </source>
</evidence>
<dbReference type="InterPro" id="IPR027417">
    <property type="entry name" value="P-loop_NTPase"/>
</dbReference>
<dbReference type="InterPro" id="IPR003439">
    <property type="entry name" value="ABC_transporter-like_ATP-bd"/>
</dbReference>
<dbReference type="Gene3D" id="3.40.50.300">
    <property type="entry name" value="P-loop containing nucleotide triphosphate hydrolases"/>
    <property type="match status" value="1"/>
</dbReference>
<dbReference type="PANTHER" id="PTHR42734:SF6">
    <property type="entry name" value="MOLYBDATE IMPORT ATP-BINDING PROTEIN MOLC"/>
    <property type="match status" value="1"/>
</dbReference>
<dbReference type="CDD" id="cd03214">
    <property type="entry name" value="ABC_Iron-Siderophores_B12_Hemin"/>
    <property type="match status" value="1"/>
</dbReference>
<evidence type="ECO:0000313" key="6">
    <source>
        <dbReference type="EMBL" id="KUK18492.1"/>
    </source>
</evidence>
<keyword evidence="4" id="KW-0067">ATP-binding</keyword>
<organism evidence="6 7">
    <name type="scientific">Thermococcus sibiricus</name>
    <dbReference type="NCBI Taxonomy" id="172049"/>
    <lineage>
        <taxon>Archaea</taxon>
        <taxon>Methanobacteriati</taxon>
        <taxon>Methanobacteriota</taxon>
        <taxon>Thermococci</taxon>
        <taxon>Thermococcales</taxon>
        <taxon>Thermococcaceae</taxon>
        <taxon>Thermococcus</taxon>
    </lineage>
</organism>
<dbReference type="PROSITE" id="PS50893">
    <property type="entry name" value="ABC_TRANSPORTER_2"/>
    <property type="match status" value="1"/>
</dbReference>
<dbReference type="AlphaFoldDB" id="A0A101ENA0"/>
<gene>
    <name evidence="6" type="ORF">XD54_0222</name>
</gene>
<comment type="similarity">
    <text evidence="1">Belongs to the ABC transporter superfamily.</text>
</comment>
<dbReference type="FunFam" id="3.40.50.300:FF:000134">
    <property type="entry name" value="Iron-enterobactin ABC transporter ATP-binding protein"/>
    <property type="match status" value="1"/>
</dbReference>
<keyword evidence="3" id="KW-0547">Nucleotide-binding</keyword>
<dbReference type="Pfam" id="PF00005">
    <property type="entry name" value="ABC_tran"/>
    <property type="match status" value="1"/>
</dbReference>
<dbReference type="SUPFAM" id="SSF52540">
    <property type="entry name" value="P-loop containing nucleoside triphosphate hydrolases"/>
    <property type="match status" value="1"/>
</dbReference>